<keyword evidence="1" id="KW-0233">DNA recombination</keyword>
<dbReference type="GO" id="GO:0006310">
    <property type="term" value="P:DNA recombination"/>
    <property type="evidence" value="ECO:0007669"/>
    <property type="project" value="UniProtKB-KW"/>
</dbReference>
<keyword evidence="4" id="KW-1185">Reference proteome</keyword>
<dbReference type="GO" id="GO:0043139">
    <property type="term" value="F:5'-3' DNA helicase activity"/>
    <property type="evidence" value="ECO:0007669"/>
    <property type="project" value="UniProtKB-EC"/>
</dbReference>
<evidence type="ECO:0000256" key="1">
    <source>
        <dbReference type="RuleBase" id="RU363044"/>
    </source>
</evidence>
<dbReference type="SUPFAM" id="SSF52540">
    <property type="entry name" value="P-loop containing nucleoside triphosphate hydrolases"/>
    <property type="match status" value="1"/>
</dbReference>
<name>A0AAJ0HGA4_9PEZI</name>
<reference evidence="3" key="1">
    <citation type="journal article" date="2023" name="Mol. Phylogenet. Evol.">
        <title>Genome-scale phylogeny and comparative genomics of the fungal order Sordariales.</title>
        <authorList>
            <person name="Hensen N."/>
            <person name="Bonometti L."/>
            <person name="Westerberg I."/>
            <person name="Brannstrom I.O."/>
            <person name="Guillou S."/>
            <person name="Cros-Aarteil S."/>
            <person name="Calhoun S."/>
            <person name="Haridas S."/>
            <person name="Kuo A."/>
            <person name="Mondo S."/>
            <person name="Pangilinan J."/>
            <person name="Riley R."/>
            <person name="LaButti K."/>
            <person name="Andreopoulos B."/>
            <person name="Lipzen A."/>
            <person name="Chen C."/>
            <person name="Yan M."/>
            <person name="Daum C."/>
            <person name="Ng V."/>
            <person name="Clum A."/>
            <person name="Steindorff A."/>
            <person name="Ohm R.A."/>
            <person name="Martin F."/>
            <person name="Silar P."/>
            <person name="Natvig D.O."/>
            <person name="Lalanne C."/>
            <person name="Gautier V."/>
            <person name="Ament-Velasquez S.L."/>
            <person name="Kruys A."/>
            <person name="Hutchinson M.I."/>
            <person name="Powell A.J."/>
            <person name="Barry K."/>
            <person name="Miller A.N."/>
            <person name="Grigoriev I.V."/>
            <person name="Debuchy R."/>
            <person name="Gladieux P."/>
            <person name="Hiltunen Thoren M."/>
            <person name="Johannesson H."/>
        </authorList>
    </citation>
    <scope>NUCLEOTIDE SEQUENCE</scope>
    <source>
        <strain evidence="3">CBS 955.72</strain>
    </source>
</reference>
<evidence type="ECO:0000313" key="4">
    <source>
        <dbReference type="Proteomes" id="UP001275084"/>
    </source>
</evidence>
<proteinExistence type="inferred from homology"/>
<keyword evidence="1" id="KW-0234">DNA repair</keyword>
<reference evidence="3" key="2">
    <citation type="submission" date="2023-06" db="EMBL/GenBank/DDBJ databases">
        <authorList>
            <consortium name="Lawrence Berkeley National Laboratory"/>
            <person name="Haridas S."/>
            <person name="Hensen N."/>
            <person name="Bonometti L."/>
            <person name="Westerberg I."/>
            <person name="Brannstrom I.O."/>
            <person name="Guillou S."/>
            <person name="Cros-Aarteil S."/>
            <person name="Calhoun S."/>
            <person name="Kuo A."/>
            <person name="Mondo S."/>
            <person name="Pangilinan J."/>
            <person name="Riley R."/>
            <person name="Labutti K."/>
            <person name="Andreopoulos B."/>
            <person name="Lipzen A."/>
            <person name="Chen C."/>
            <person name="Yanf M."/>
            <person name="Daum C."/>
            <person name="Ng V."/>
            <person name="Clum A."/>
            <person name="Steindorff A."/>
            <person name="Ohm R."/>
            <person name="Martin F."/>
            <person name="Silar P."/>
            <person name="Natvig D."/>
            <person name="Lalanne C."/>
            <person name="Gautier V."/>
            <person name="Ament-Velasquez S.L."/>
            <person name="Kruys A."/>
            <person name="Hutchinson M.I."/>
            <person name="Powell A.J."/>
            <person name="Barry K."/>
            <person name="Miller A.N."/>
            <person name="Grigoriev I.V."/>
            <person name="Debuchy R."/>
            <person name="Gladieux P."/>
            <person name="Thoren M.H."/>
            <person name="Johannesson H."/>
        </authorList>
    </citation>
    <scope>NUCLEOTIDE SEQUENCE</scope>
    <source>
        <strain evidence="3">CBS 955.72</strain>
    </source>
</reference>
<dbReference type="GO" id="GO:0000723">
    <property type="term" value="P:telomere maintenance"/>
    <property type="evidence" value="ECO:0007669"/>
    <property type="project" value="InterPro"/>
</dbReference>
<keyword evidence="1" id="KW-0347">Helicase</keyword>
<dbReference type="EMBL" id="JAUIQD010000005">
    <property type="protein sequence ID" value="KAK3350299.1"/>
    <property type="molecule type" value="Genomic_DNA"/>
</dbReference>
<dbReference type="GO" id="GO:0016787">
    <property type="term" value="F:hydrolase activity"/>
    <property type="evidence" value="ECO:0007669"/>
    <property type="project" value="UniProtKB-KW"/>
</dbReference>
<evidence type="ECO:0000313" key="3">
    <source>
        <dbReference type="EMBL" id="KAK3350299.1"/>
    </source>
</evidence>
<dbReference type="AlphaFoldDB" id="A0AAJ0HGA4"/>
<comment type="similarity">
    <text evidence="1">Belongs to the helicase family.</text>
</comment>
<dbReference type="InterPro" id="IPR010285">
    <property type="entry name" value="DNA_helicase_pif1-like_DEAD"/>
</dbReference>
<keyword evidence="1" id="KW-0378">Hydrolase</keyword>
<keyword evidence="1" id="KW-0067">ATP-binding</keyword>
<dbReference type="Gene3D" id="3.40.50.300">
    <property type="entry name" value="P-loop containing nucleotide triphosphate hydrolases"/>
    <property type="match status" value="1"/>
</dbReference>
<feature type="domain" description="DNA helicase Pif1-like DEAD-box helicase" evidence="2">
    <location>
        <begin position="100"/>
        <end position="231"/>
    </location>
</feature>
<comment type="catalytic activity">
    <reaction evidence="1">
        <text>ATP + H2O = ADP + phosphate + H(+)</text>
        <dbReference type="Rhea" id="RHEA:13065"/>
        <dbReference type="ChEBI" id="CHEBI:15377"/>
        <dbReference type="ChEBI" id="CHEBI:15378"/>
        <dbReference type="ChEBI" id="CHEBI:30616"/>
        <dbReference type="ChEBI" id="CHEBI:43474"/>
        <dbReference type="ChEBI" id="CHEBI:456216"/>
        <dbReference type="EC" id="5.6.2.3"/>
    </reaction>
</comment>
<keyword evidence="1" id="KW-0547">Nucleotide-binding</keyword>
<dbReference type="Proteomes" id="UP001275084">
    <property type="component" value="Unassembled WGS sequence"/>
</dbReference>
<dbReference type="GO" id="GO:0006281">
    <property type="term" value="P:DNA repair"/>
    <property type="evidence" value="ECO:0007669"/>
    <property type="project" value="UniProtKB-KW"/>
</dbReference>
<comment type="caution">
    <text evidence="3">The sequence shown here is derived from an EMBL/GenBank/DDBJ whole genome shotgun (WGS) entry which is preliminary data.</text>
</comment>
<keyword evidence="1" id="KW-0227">DNA damage</keyword>
<dbReference type="EC" id="5.6.2.3" evidence="1"/>
<protein>
    <recommendedName>
        <fullName evidence="1">ATP-dependent DNA helicase</fullName>
        <ecNumber evidence="1">5.6.2.3</ecNumber>
    </recommendedName>
</protein>
<comment type="cofactor">
    <cofactor evidence="1">
        <name>Mg(2+)</name>
        <dbReference type="ChEBI" id="CHEBI:18420"/>
    </cofactor>
</comment>
<dbReference type="Pfam" id="PF05970">
    <property type="entry name" value="PIF1"/>
    <property type="match status" value="1"/>
</dbReference>
<dbReference type="InterPro" id="IPR027417">
    <property type="entry name" value="P-loop_NTPase"/>
</dbReference>
<dbReference type="GO" id="GO:0005524">
    <property type="term" value="F:ATP binding"/>
    <property type="evidence" value="ECO:0007669"/>
    <property type="project" value="UniProtKB-KW"/>
</dbReference>
<organism evidence="3 4">
    <name type="scientific">Lasiosphaeria hispida</name>
    <dbReference type="NCBI Taxonomy" id="260671"/>
    <lineage>
        <taxon>Eukaryota</taxon>
        <taxon>Fungi</taxon>
        <taxon>Dikarya</taxon>
        <taxon>Ascomycota</taxon>
        <taxon>Pezizomycotina</taxon>
        <taxon>Sordariomycetes</taxon>
        <taxon>Sordariomycetidae</taxon>
        <taxon>Sordariales</taxon>
        <taxon>Lasiosphaeriaceae</taxon>
        <taxon>Lasiosphaeria</taxon>
    </lineage>
</organism>
<gene>
    <name evidence="3" type="ORF">B0T25DRAFT_592226</name>
</gene>
<accession>A0AAJ0HGA4</accession>
<sequence>MFGRRDIQDSPFQGIGLPSHKEIDVILKLQKKEDNNIMANIQDRETNLSSTPNGRPDRSTDILRRPAHMEETLAIRVGPRGQMHLKVSPYTSYVNVALALTKQHFQYVGGEGGTGKSCVIYAIKDMFRLKGSLHILLLMGASRNTAMLIGRVMLHSAVNIGFEGKNETVRTILEEEKLYWKNKMMLVVDEISQVGGLILASVDSCLRVYRDGTYCLFGGIPIIIFFGNFFQFDLRPESLVKYMAVHKLFRQFNNGFLYYLCNGKQTKLDFQQLCYRLYTKAYQASFTDNLRAVTPLNQDRWNLNMAAIVHLFFYVQGMLVVMTQNQFIGFKVVNRIPFRAVDIFPDLTFDTMALTSNIMLHLGPLAAVFLQLDKITDLGIPGLPNGMILIKSKIVAIPDFMQGKGPRSRGKPGFRWITHRTGPLCMPAFTMTDQKSQGKQFSEKPAWGDFIKPKNILANDIRDMVLRLERLGDKTRHRFKQDYRHKRWFQN</sequence>
<evidence type="ECO:0000259" key="2">
    <source>
        <dbReference type="Pfam" id="PF05970"/>
    </source>
</evidence>